<proteinExistence type="predicted"/>
<name>A0ABX9XJR3_9PSED</name>
<keyword evidence="2" id="KW-1185">Reference proteome</keyword>
<dbReference type="InterPro" id="IPR046634">
    <property type="entry name" value="DUF6746"/>
</dbReference>
<evidence type="ECO:0000313" key="2">
    <source>
        <dbReference type="Proteomes" id="UP000275199"/>
    </source>
</evidence>
<protein>
    <submittedName>
        <fullName evidence="1">Uncharacterized protein</fullName>
    </submittedName>
</protein>
<comment type="caution">
    <text evidence="1">The sequence shown here is derived from an EMBL/GenBank/DDBJ whole genome shotgun (WGS) entry which is preliminary data.</text>
</comment>
<organism evidence="1 2">
    <name type="scientific">Pseudomonas neustonica</name>
    <dbReference type="NCBI Taxonomy" id="2487346"/>
    <lineage>
        <taxon>Bacteria</taxon>
        <taxon>Pseudomonadati</taxon>
        <taxon>Pseudomonadota</taxon>
        <taxon>Gammaproteobacteria</taxon>
        <taxon>Pseudomonadales</taxon>
        <taxon>Pseudomonadaceae</taxon>
        <taxon>Pseudomonas</taxon>
    </lineage>
</organism>
<dbReference type="EMBL" id="RKKU01000013">
    <property type="protein sequence ID" value="ROZ84098.1"/>
    <property type="molecule type" value="Genomic_DNA"/>
</dbReference>
<reference evidence="1 2" key="1">
    <citation type="submission" date="2018-11" db="EMBL/GenBank/DDBJ databases">
        <authorList>
            <person name="Jang G.I."/>
            <person name="Hwang C.Y."/>
        </authorList>
    </citation>
    <scope>NUCLEOTIDE SEQUENCE [LARGE SCALE GENOMIC DNA]</scope>
    <source>
        <strain evidence="1 2">SSM26</strain>
    </source>
</reference>
<sequence length="133" mass="14007">MSLIIIMDKPMKVYLLPVSFTVAMMSPIMATASPANSTSASSRHAAVSQLSAHNQSLQQLVSAPLDVAALGLIDELSYQLESDLLLLGTPSAPIAAPLEQLHQAVEHQDSNAVLVHAAAYLSAAQHWLGHSTA</sequence>
<evidence type="ECO:0000313" key="1">
    <source>
        <dbReference type="EMBL" id="ROZ84098.1"/>
    </source>
</evidence>
<dbReference type="Proteomes" id="UP000275199">
    <property type="component" value="Unassembled WGS sequence"/>
</dbReference>
<dbReference type="Pfam" id="PF20531">
    <property type="entry name" value="DUF6746"/>
    <property type="match status" value="1"/>
</dbReference>
<accession>A0ABX9XJR3</accession>
<gene>
    <name evidence="1" type="ORF">EF096_11690</name>
</gene>